<evidence type="ECO:0000256" key="1">
    <source>
        <dbReference type="ARBA" id="ARBA00022630"/>
    </source>
</evidence>
<keyword evidence="3 6" id="KW-0560">Oxidoreductase</keyword>
<dbReference type="OrthoDB" id="9805013at2"/>
<evidence type="ECO:0000256" key="2">
    <source>
        <dbReference type="ARBA" id="ARBA00022643"/>
    </source>
</evidence>
<proteinExistence type="inferred from homology"/>
<sequence length="205" mass="23229">MRTLLRIDSSFSGDLSFSRQATDHYEHLWKRNNPNGRVIYRDLALSQLPHLTREVYEAFNDPKAGIQQLAMSNELIAELEKADEILISSPVYNFAVPSTLKAYIDHILRIDRTFAYDPSTYTRKGLLENTSATIIVARGGLPVNGKSPDGVETYLEGILKFIGVEQLTRFSIHGTTYSGSEESLSKSKRLIENHFKQYDAERTEV</sequence>
<dbReference type="InterPro" id="IPR029039">
    <property type="entry name" value="Flavoprotein-like_sf"/>
</dbReference>
<dbReference type="SUPFAM" id="SSF52218">
    <property type="entry name" value="Flavoproteins"/>
    <property type="match status" value="1"/>
</dbReference>
<dbReference type="PANTHER" id="PTHR43741:SF4">
    <property type="entry name" value="FMN-DEPENDENT NADH:QUINONE OXIDOREDUCTASE"/>
    <property type="match status" value="1"/>
</dbReference>
<comment type="catalytic activity">
    <reaction evidence="6">
        <text>2 a quinone + NADH + H(+) = 2 a 1,4-benzosemiquinone + NAD(+)</text>
        <dbReference type="Rhea" id="RHEA:65952"/>
        <dbReference type="ChEBI" id="CHEBI:15378"/>
        <dbReference type="ChEBI" id="CHEBI:57540"/>
        <dbReference type="ChEBI" id="CHEBI:57945"/>
        <dbReference type="ChEBI" id="CHEBI:132124"/>
        <dbReference type="ChEBI" id="CHEBI:134225"/>
    </reaction>
</comment>
<dbReference type="GO" id="GO:0016652">
    <property type="term" value="F:oxidoreductase activity, acting on NAD(P)H as acceptor"/>
    <property type="evidence" value="ECO:0007669"/>
    <property type="project" value="UniProtKB-UniRule"/>
</dbReference>
<comment type="catalytic activity">
    <reaction evidence="5">
        <text>N,N-dimethyl-1,4-phenylenediamine + anthranilate + 2 NAD(+) = 2-(4-dimethylaminophenyl)diazenylbenzoate + 2 NADH + 2 H(+)</text>
        <dbReference type="Rhea" id="RHEA:55872"/>
        <dbReference type="ChEBI" id="CHEBI:15378"/>
        <dbReference type="ChEBI" id="CHEBI:15783"/>
        <dbReference type="ChEBI" id="CHEBI:16567"/>
        <dbReference type="ChEBI" id="CHEBI:57540"/>
        <dbReference type="ChEBI" id="CHEBI:57945"/>
        <dbReference type="ChEBI" id="CHEBI:71579"/>
        <dbReference type="EC" id="1.7.1.17"/>
    </reaction>
    <physiologicalReaction direction="right-to-left" evidence="5">
        <dbReference type="Rhea" id="RHEA:55874"/>
    </physiologicalReaction>
</comment>
<dbReference type="GO" id="GO:0010181">
    <property type="term" value="F:FMN binding"/>
    <property type="evidence" value="ECO:0007669"/>
    <property type="project" value="UniProtKB-UniRule"/>
</dbReference>
<evidence type="ECO:0000256" key="3">
    <source>
        <dbReference type="ARBA" id="ARBA00023002"/>
    </source>
</evidence>
<comment type="similarity">
    <text evidence="6">Belongs to the azoreductase type 1 family.</text>
</comment>
<dbReference type="EC" id="1.6.5.-" evidence="6"/>
<evidence type="ECO:0000259" key="7">
    <source>
        <dbReference type="Pfam" id="PF02525"/>
    </source>
</evidence>
<name>A0A6I1E2Y5_9FLAO</name>
<evidence type="ECO:0000256" key="6">
    <source>
        <dbReference type="HAMAP-Rule" id="MF_01216"/>
    </source>
</evidence>
<dbReference type="EC" id="1.7.1.17" evidence="6"/>
<dbReference type="InterPro" id="IPR023048">
    <property type="entry name" value="NADH:quinone_OxRdtase_FMN_depd"/>
</dbReference>
<comment type="function">
    <text evidence="6">Also exhibits azoreductase activity. Catalyzes the reductive cleavage of the azo bond in aromatic azo compounds to the corresponding amines.</text>
</comment>
<reference evidence="8 9" key="1">
    <citation type="submission" date="2019-10" db="EMBL/GenBank/DDBJ databases">
        <title>Muricauda olearia CL-SS4 JCM15563 genome.</title>
        <authorList>
            <person name="Liu L."/>
        </authorList>
    </citation>
    <scope>NUCLEOTIDE SEQUENCE [LARGE SCALE GENOMIC DNA]</scope>
    <source>
        <strain evidence="8 9">CL-SS4</strain>
    </source>
</reference>
<dbReference type="GO" id="GO:0009055">
    <property type="term" value="F:electron transfer activity"/>
    <property type="evidence" value="ECO:0007669"/>
    <property type="project" value="UniProtKB-UniRule"/>
</dbReference>
<feature type="binding site" evidence="6">
    <location>
        <begin position="16"/>
        <end position="18"/>
    </location>
    <ligand>
        <name>FMN</name>
        <dbReference type="ChEBI" id="CHEBI:58210"/>
    </ligand>
</feature>
<evidence type="ECO:0000313" key="9">
    <source>
        <dbReference type="Proteomes" id="UP000429785"/>
    </source>
</evidence>
<gene>
    <name evidence="6" type="primary">azoR</name>
    <name evidence="8" type="ORF">F8C76_01470</name>
</gene>
<evidence type="ECO:0000256" key="4">
    <source>
        <dbReference type="ARBA" id="ARBA00023027"/>
    </source>
</evidence>
<comment type="cofactor">
    <cofactor evidence="6">
        <name>FMN</name>
        <dbReference type="ChEBI" id="CHEBI:58210"/>
    </cofactor>
    <text evidence="6">Binds 1 FMN per subunit.</text>
</comment>
<dbReference type="PANTHER" id="PTHR43741">
    <property type="entry name" value="FMN-DEPENDENT NADH-AZOREDUCTASE 1"/>
    <property type="match status" value="1"/>
</dbReference>
<evidence type="ECO:0000313" key="8">
    <source>
        <dbReference type="EMBL" id="KAB7530205.1"/>
    </source>
</evidence>
<keyword evidence="2 6" id="KW-0288">FMN</keyword>
<feature type="domain" description="Flavodoxin-like fold" evidence="7">
    <location>
        <begin position="3"/>
        <end position="191"/>
    </location>
</feature>
<dbReference type="Pfam" id="PF02525">
    <property type="entry name" value="Flavodoxin_2"/>
    <property type="match status" value="1"/>
</dbReference>
<protein>
    <recommendedName>
        <fullName evidence="6">FMN dependent NADH:quinone oxidoreductase</fullName>
        <ecNumber evidence="6">1.6.5.-</ecNumber>
    </recommendedName>
    <alternativeName>
        <fullName evidence="6">Azo-dye reductase</fullName>
    </alternativeName>
    <alternativeName>
        <fullName evidence="6">FMN-dependent NADH-azo compound oxidoreductase</fullName>
    </alternativeName>
    <alternativeName>
        <fullName evidence="6">FMN-dependent NADH-azoreductase</fullName>
        <ecNumber evidence="6">1.7.1.17</ecNumber>
    </alternativeName>
</protein>
<dbReference type="Gene3D" id="3.40.50.360">
    <property type="match status" value="1"/>
</dbReference>
<organism evidence="8 9">
    <name type="scientific">Flagellimonas olearia</name>
    <dbReference type="NCBI Taxonomy" id="552546"/>
    <lineage>
        <taxon>Bacteria</taxon>
        <taxon>Pseudomonadati</taxon>
        <taxon>Bacteroidota</taxon>
        <taxon>Flavobacteriia</taxon>
        <taxon>Flavobacteriales</taxon>
        <taxon>Flavobacteriaceae</taxon>
        <taxon>Flagellimonas</taxon>
    </lineage>
</organism>
<keyword evidence="4 6" id="KW-0520">NAD</keyword>
<comment type="subunit">
    <text evidence="6">Homodimer.</text>
</comment>
<dbReference type="EMBL" id="WELG01000001">
    <property type="protein sequence ID" value="KAB7530205.1"/>
    <property type="molecule type" value="Genomic_DNA"/>
</dbReference>
<dbReference type="RefSeq" id="WP_152130138.1">
    <property type="nucleotide sequence ID" value="NZ_WELG01000001.1"/>
</dbReference>
<keyword evidence="1 6" id="KW-0285">Flavoprotein</keyword>
<evidence type="ECO:0000256" key="5">
    <source>
        <dbReference type="ARBA" id="ARBA00048542"/>
    </source>
</evidence>
<dbReference type="Proteomes" id="UP000429785">
    <property type="component" value="Unassembled WGS sequence"/>
</dbReference>
<dbReference type="InterPro" id="IPR003680">
    <property type="entry name" value="Flavodoxin_fold"/>
</dbReference>
<feature type="binding site" evidence="6">
    <location>
        <position position="10"/>
    </location>
    <ligand>
        <name>FMN</name>
        <dbReference type="ChEBI" id="CHEBI:58210"/>
    </ligand>
</feature>
<dbReference type="HAMAP" id="MF_01216">
    <property type="entry name" value="Azoreductase_type1"/>
    <property type="match status" value="1"/>
</dbReference>
<accession>A0A6I1E2Y5</accession>
<comment type="caution">
    <text evidence="6">Lacks conserved residue(s) required for the propagation of feature annotation.</text>
</comment>
<dbReference type="InterPro" id="IPR050104">
    <property type="entry name" value="FMN-dep_NADH:Q_OxRdtase_AzoR1"/>
</dbReference>
<dbReference type="AlphaFoldDB" id="A0A6I1E2Y5"/>
<comment type="caution">
    <text evidence="8">The sequence shown here is derived from an EMBL/GenBank/DDBJ whole genome shotgun (WGS) entry which is preliminary data.</text>
</comment>
<dbReference type="GO" id="GO:0016655">
    <property type="term" value="F:oxidoreductase activity, acting on NAD(P)H, quinone or similar compound as acceptor"/>
    <property type="evidence" value="ECO:0007669"/>
    <property type="project" value="InterPro"/>
</dbReference>
<comment type="function">
    <text evidence="6">Quinone reductase that provides resistance to thiol-specific stress caused by electrophilic quinones.</text>
</comment>